<dbReference type="AlphaFoldDB" id="A0A5E4Q1F7"/>
<keyword evidence="2" id="KW-1185">Reference proteome</keyword>
<evidence type="ECO:0000313" key="2">
    <source>
        <dbReference type="Proteomes" id="UP000324832"/>
    </source>
</evidence>
<protein>
    <submittedName>
        <fullName evidence="1">Uncharacterized protein</fullName>
    </submittedName>
</protein>
<sequence>MECTISTAVGISTGFCTTSFCSKISALGKGSHSVHLFSYVSPVYSTTASINVRSYNITSAIDYVCCDLRSKILRITKTVAINDTFICITVVGEAVNMMGQVHEEIYDLRYLETTTDFASSMT</sequence>
<gene>
    <name evidence="1" type="ORF">LSINAPIS_LOCUS4621</name>
</gene>
<dbReference type="Proteomes" id="UP000324832">
    <property type="component" value="Unassembled WGS sequence"/>
</dbReference>
<proteinExistence type="predicted"/>
<reference evidence="1 2" key="1">
    <citation type="submission" date="2017-07" db="EMBL/GenBank/DDBJ databases">
        <authorList>
            <person name="Talla V."/>
            <person name="Backstrom N."/>
        </authorList>
    </citation>
    <scope>NUCLEOTIDE SEQUENCE [LARGE SCALE GENOMIC DNA]</scope>
</reference>
<name>A0A5E4Q1F7_9NEOP</name>
<accession>A0A5E4Q1F7</accession>
<evidence type="ECO:0000313" key="1">
    <source>
        <dbReference type="EMBL" id="VVC92103.1"/>
    </source>
</evidence>
<organism evidence="1 2">
    <name type="scientific">Leptidea sinapis</name>
    <dbReference type="NCBI Taxonomy" id="189913"/>
    <lineage>
        <taxon>Eukaryota</taxon>
        <taxon>Metazoa</taxon>
        <taxon>Ecdysozoa</taxon>
        <taxon>Arthropoda</taxon>
        <taxon>Hexapoda</taxon>
        <taxon>Insecta</taxon>
        <taxon>Pterygota</taxon>
        <taxon>Neoptera</taxon>
        <taxon>Endopterygota</taxon>
        <taxon>Lepidoptera</taxon>
        <taxon>Glossata</taxon>
        <taxon>Ditrysia</taxon>
        <taxon>Papilionoidea</taxon>
        <taxon>Pieridae</taxon>
        <taxon>Dismorphiinae</taxon>
        <taxon>Leptidea</taxon>
    </lineage>
</organism>
<dbReference type="EMBL" id="FZQP02001226">
    <property type="protein sequence ID" value="VVC92103.1"/>
    <property type="molecule type" value="Genomic_DNA"/>
</dbReference>